<accession>A0ABR1YCS6</accession>
<evidence type="ECO:0000313" key="4">
    <source>
        <dbReference type="Proteomes" id="UP001492380"/>
    </source>
</evidence>
<proteinExistence type="predicted"/>
<keyword evidence="4" id="KW-1185">Reference proteome</keyword>
<feature type="region of interest" description="Disordered" evidence="1">
    <location>
        <begin position="86"/>
        <end position="105"/>
    </location>
</feature>
<evidence type="ECO:0000313" key="3">
    <source>
        <dbReference type="EMBL" id="KAK8224550.1"/>
    </source>
</evidence>
<dbReference type="EMBL" id="JBBWRZ010000012">
    <property type="protein sequence ID" value="KAK8224550.1"/>
    <property type="molecule type" value="Genomic_DNA"/>
</dbReference>
<evidence type="ECO:0000256" key="1">
    <source>
        <dbReference type="SAM" id="MobiDB-lite"/>
    </source>
</evidence>
<feature type="region of interest" description="Disordered" evidence="1">
    <location>
        <begin position="49"/>
        <end position="73"/>
    </location>
</feature>
<dbReference type="Proteomes" id="UP001492380">
    <property type="component" value="Unassembled WGS sequence"/>
</dbReference>
<feature type="chain" id="PRO_5045085661" evidence="2">
    <location>
        <begin position="29"/>
        <end position="170"/>
    </location>
</feature>
<gene>
    <name evidence="3" type="ORF">HDK90DRAFT_469981</name>
</gene>
<comment type="caution">
    <text evidence="3">The sequence shown here is derived from an EMBL/GenBank/DDBJ whole genome shotgun (WGS) entry which is preliminary data.</text>
</comment>
<name>A0ABR1YCS6_9PEZI</name>
<feature type="compositionally biased region" description="Pro residues" evidence="1">
    <location>
        <begin position="90"/>
        <end position="99"/>
    </location>
</feature>
<evidence type="ECO:0000256" key="2">
    <source>
        <dbReference type="SAM" id="SignalP"/>
    </source>
</evidence>
<reference evidence="3 4" key="1">
    <citation type="submission" date="2024-04" db="EMBL/GenBank/DDBJ databases">
        <title>Phyllosticta paracitricarpa is synonymous to the EU quarantine fungus P. citricarpa based on phylogenomic analyses.</title>
        <authorList>
            <consortium name="Lawrence Berkeley National Laboratory"/>
            <person name="Van Ingen-Buijs V.A."/>
            <person name="Van Westerhoven A.C."/>
            <person name="Haridas S."/>
            <person name="Skiadas P."/>
            <person name="Martin F."/>
            <person name="Groenewald J.Z."/>
            <person name="Crous P.W."/>
            <person name="Seidl M.F."/>
        </authorList>
    </citation>
    <scope>NUCLEOTIDE SEQUENCE [LARGE SCALE GENOMIC DNA]</scope>
    <source>
        <strain evidence="3 4">CBS 123374</strain>
    </source>
</reference>
<sequence>MQQLATSSLLSLKPLPLILLLLYKLALQQLGSRTHSLYRRPLPVCVPTYPPAHHDHHTESPSLSSSPSPPSADACRARAQLLLWEEGSLPPRPAHPPGSPRMRARTHARAVLVSSIVSCRCRSRSSCQPRVASDVGSDAWLGLADVCKEMQIDRQTDRQMDRWAKKETSE</sequence>
<organism evidence="3 4">
    <name type="scientific">Phyllosticta capitalensis</name>
    <dbReference type="NCBI Taxonomy" id="121624"/>
    <lineage>
        <taxon>Eukaryota</taxon>
        <taxon>Fungi</taxon>
        <taxon>Dikarya</taxon>
        <taxon>Ascomycota</taxon>
        <taxon>Pezizomycotina</taxon>
        <taxon>Dothideomycetes</taxon>
        <taxon>Dothideomycetes incertae sedis</taxon>
        <taxon>Botryosphaeriales</taxon>
        <taxon>Phyllostictaceae</taxon>
        <taxon>Phyllosticta</taxon>
    </lineage>
</organism>
<feature type="signal peptide" evidence="2">
    <location>
        <begin position="1"/>
        <end position="28"/>
    </location>
</feature>
<protein>
    <submittedName>
        <fullName evidence="3">Uncharacterized protein</fullName>
    </submittedName>
</protein>
<keyword evidence="2" id="KW-0732">Signal</keyword>